<reference evidence="1" key="2">
    <citation type="submission" date="2015-06" db="UniProtKB">
        <authorList>
            <consortium name="EnsemblPlants"/>
        </authorList>
    </citation>
    <scope>IDENTIFICATION</scope>
</reference>
<dbReference type="Proteomes" id="UP000008022">
    <property type="component" value="Unassembled WGS sequence"/>
</dbReference>
<dbReference type="OMA" id="ERTMHTR"/>
<dbReference type="EnsemblPlants" id="ORUFI11G12530.1">
    <property type="protein sequence ID" value="ORUFI11G12530.1"/>
    <property type="gene ID" value="ORUFI11G12530"/>
</dbReference>
<keyword evidence="2" id="KW-1185">Reference proteome</keyword>
<dbReference type="AlphaFoldDB" id="A0A0E0R7T2"/>
<proteinExistence type="predicted"/>
<dbReference type="Gramene" id="ORUFI11G12530.1">
    <property type="protein sequence ID" value="ORUFI11G12530.1"/>
    <property type="gene ID" value="ORUFI11G12530"/>
</dbReference>
<dbReference type="HOGENOM" id="CLU_1322782_0_0_1"/>
<accession>A0A0E0R7T2</accession>
<organism evidence="1 2">
    <name type="scientific">Oryza rufipogon</name>
    <name type="common">Brownbeard rice</name>
    <name type="synonym">Asian wild rice</name>
    <dbReference type="NCBI Taxonomy" id="4529"/>
    <lineage>
        <taxon>Eukaryota</taxon>
        <taxon>Viridiplantae</taxon>
        <taxon>Streptophyta</taxon>
        <taxon>Embryophyta</taxon>
        <taxon>Tracheophyta</taxon>
        <taxon>Spermatophyta</taxon>
        <taxon>Magnoliopsida</taxon>
        <taxon>Liliopsida</taxon>
        <taxon>Poales</taxon>
        <taxon>Poaceae</taxon>
        <taxon>BOP clade</taxon>
        <taxon>Oryzoideae</taxon>
        <taxon>Oryzeae</taxon>
        <taxon>Oryzinae</taxon>
        <taxon>Oryza</taxon>
    </lineage>
</organism>
<evidence type="ECO:0000313" key="1">
    <source>
        <dbReference type="EnsemblPlants" id="ORUFI11G12530.1"/>
    </source>
</evidence>
<name>A0A0E0R7T2_ORYRU</name>
<evidence type="ECO:0000313" key="2">
    <source>
        <dbReference type="Proteomes" id="UP000008022"/>
    </source>
</evidence>
<protein>
    <submittedName>
        <fullName evidence="1">Uncharacterized protein</fullName>
    </submittedName>
</protein>
<reference evidence="2" key="1">
    <citation type="submission" date="2013-06" db="EMBL/GenBank/DDBJ databases">
        <authorList>
            <person name="Zhao Q."/>
        </authorList>
    </citation>
    <scope>NUCLEOTIDE SEQUENCE</scope>
    <source>
        <strain evidence="2">cv. W1943</strain>
    </source>
</reference>
<sequence>MLLRRIAEFEQRQAVVESGYPRSKRMLKICKDKQSKVTPTMSPPSSPILLWLVVTFATTDTTSVELVAVDDAIESTYIDNPNQPRAMLAKCSMNCSSSDAMADLTVTMVDRCASNAIALLELVDGEDKDPAPCIGTSNYSVVTPTRCSTVVINISDIAIQVLVAPLIIAVSWEMIIGLIEPSQVMVLQPNVVLILEKKMDNRCSMTLD</sequence>